<dbReference type="InterPro" id="IPR000182">
    <property type="entry name" value="GNAT_dom"/>
</dbReference>
<dbReference type="Proteomes" id="UP000579605">
    <property type="component" value="Unassembled WGS sequence"/>
</dbReference>
<accession>A0A852ZDJ7</accession>
<protein>
    <submittedName>
        <fullName evidence="2">RimJ/RimL family protein N-acetyltransferase</fullName>
    </submittedName>
</protein>
<dbReference type="InterPro" id="IPR051531">
    <property type="entry name" value="N-acetyltransferase"/>
</dbReference>
<evidence type="ECO:0000259" key="1">
    <source>
        <dbReference type="Pfam" id="PF13302"/>
    </source>
</evidence>
<organism evidence="2 3">
    <name type="scientific">Actinopolymorpha rutila</name>
    <dbReference type="NCBI Taxonomy" id="446787"/>
    <lineage>
        <taxon>Bacteria</taxon>
        <taxon>Bacillati</taxon>
        <taxon>Actinomycetota</taxon>
        <taxon>Actinomycetes</taxon>
        <taxon>Propionibacteriales</taxon>
        <taxon>Actinopolymorphaceae</taxon>
        <taxon>Actinopolymorpha</taxon>
    </lineage>
</organism>
<dbReference type="Pfam" id="PF13302">
    <property type="entry name" value="Acetyltransf_3"/>
    <property type="match status" value="1"/>
</dbReference>
<dbReference type="RefSeq" id="WP_179788826.1">
    <property type="nucleotide sequence ID" value="NZ_BAAARR010000023.1"/>
</dbReference>
<dbReference type="AlphaFoldDB" id="A0A852ZDJ7"/>
<dbReference type="InterPro" id="IPR016181">
    <property type="entry name" value="Acyl_CoA_acyltransferase"/>
</dbReference>
<name>A0A852ZDJ7_9ACTN</name>
<feature type="domain" description="N-acetyltransferase" evidence="1">
    <location>
        <begin position="8"/>
        <end position="145"/>
    </location>
</feature>
<dbReference type="SUPFAM" id="SSF55729">
    <property type="entry name" value="Acyl-CoA N-acyltransferases (Nat)"/>
    <property type="match status" value="1"/>
</dbReference>
<reference evidence="2 3" key="1">
    <citation type="submission" date="2020-07" db="EMBL/GenBank/DDBJ databases">
        <title>Sequencing the genomes of 1000 actinobacteria strains.</title>
        <authorList>
            <person name="Klenk H.-P."/>
        </authorList>
    </citation>
    <scope>NUCLEOTIDE SEQUENCE [LARGE SCALE GENOMIC DNA]</scope>
    <source>
        <strain evidence="2 3">DSM 18448</strain>
    </source>
</reference>
<comment type="caution">
    <text evidence="2">The sequence shown here is derived from an EMBL/GenBank/DDBJ whole genome shotgun (WGS) entry which is preliminary data.</text>
</comment>
<dbReference type="EMBL" id="JACBZH010000001">
    <property type="protein sequence ID" value="NYH91217.1"/>
    <property type="molecule type" value="Genomic_DNA"/>
</dbReference>
<proteinExistence type="predicted"/>
<evidence type="ECO:0000313" key="3">
    <source>
        <dbReference type="Proteomes" id="UP000579605"/>
    </source>
</evidence>
<keyword evidence="3" id="KW-1185">Reference proteome</keyword>
<sequence length="178" mass="19307">MASITTARLLLRDAHDGDRVGFIDMLCDPLARAHLGGARSRADAEASLRPGLLKSLTSPEASYVVADRATDSFMGTVSLIRRDPAAPGHIRPEGKELELSYVFLPAFWGKGYAEEATRALLTRTASEHGGDESVLVITQSSERSLACTHEAARLRRGGAVRALERHADLGRRPVESFR</sequence>
<evidence type="ECO:0000313" key="2">
    <source>
        <dbReference type="EMBL" id="NYH91217.1"/>
    </source>
</evidence>
<dbReference type="PANTHER" id="PTHR43792">
    <property type="entry name" value="GNAT FAMILY, PUTATIVE (AFU_ORTHOLOGUE AFUA_3G00765)-RELATED-RELATED"/>
    <property type="match status" value="1"/>
</dbReference>
<dbReference type="Gene3D" id="3.40.630.30">
    <property type="match status" value="1"/>
</dbReference>
<gene>
    <name evidence="2" type="ORF">F4554_003855</name>
</gene>
<dbReference type="GO" id="GO:0016747">
    <property type="term" value="F:acyltransferase activity, transferring groups other than amino-acyl groups"/>
    <property type="evidence" value="ECO:0007669"/>
    <property type="project" value="InterPro"/>
</dbReference>
<keyword evidence="2" id="KW-0808">Transferase</keyword>
<dbReference type="PANTHER" id="PTHR43792:SF1">
    <property type="entry name" value="N-ACETYLTRANSFERASE DOMAIN-CONTAINING PROTEIN"/>
    <property type="match status" value="1"/>
</dbReference>